<dbReference type="AlphaFoldDB" id="A0A1X0S622"/>
<evidence type="ECO:0000313" key="1">
    <source>
        <dbReference type="EMBL" id="ORE19639.1"/>
    </source>
</evidence>
<organism evidence="1 2">
    <name type="scientific">Rhizopus microsporus</name>
    <dbReference type="NCBI Taxonomy" id="58291"/>
    <lineage>
        <taxon>Eukaryota</taxon>
        <taxon>Fungi</taxon>
        <taxon>Fungi incertae sedis</taxon>
        <taxon>Mucoromycota</taxon>
        <taxon>Mucoromycotina</taxon>
        <taxon>Mucoromycetes</taxon>
        <taxon>Mucorales</taxon>
        <taxon>Mucorineae</taxon>
        <taxon>Rhizopodaceae</taxon>
        <taxon>Rhizopus</taxon>
    </lineage>
</organism>
<accession>A0A1X0S622</accession>
<evidence type="ECO:0000313" key="2">
    <source>
        <dbReference type="Proteomes" id="UP000242381"/>
    </source>
</evidence>
<dbReference type="VEuPathDB" id="FungiDB:BCV72DRAFT_329154"/>
<dbReference type="Proteomes" id="UP000242381">
    <property type="component" value="Unassembled WGS sequence"/>
</dbReference>
<proteinExistence type="predicted"/>
<dbReference type="EMBL" id="KV921307">
    <property type="protein sequence ID" value="ORE19639.1"/>
    <property type="molecule type" value="Genomic_DNA"/>
</dbReference>
<gene>
    <name evidence="1" type="ORF">BCV71DRAFT_283072</name>
</gene>
<reference evidence="1 2" key="1">
    <citation type="journal article" date="2016" name="Proc. Natl. Acad. Sci. U.S.A.">
        <title>Lipid metabolic changes in an early divergent fungus govern the establishment of a mutualistic symbiosis with endobacteria.</title>
        <authorList>
            <person name="Lastovetsky O.A."/>
            <person name="Gaspar M.L."/>
            <person name="Mondo S.J."/>
            <person name="LaButti K.M."/>
            <person name="Sandor L."/>
            <person name="Grigoriev I.V."/>
            <person name="Henry S.A."/>
            <person name="Pawlowska T.E."/>
        </authorList>
    </citation>
    <scope>NUCLEOTIDE SEQUENCE [LARGE SCALE GENOMIC DNA]</scope>
    <source>
        <strain evidence="1 2">ATCC 11559</strain>
    </source>
</reference>
<protein>
    <submittedName>
        <fullName evidence="1">Uncharacterized protein</fullName>
    </submittedName>
</protein>
<sequence>MNFGLSIVSKWIENGFSMNIILKISNCSASEIIDKKTVKENTTKFSNGGYKMRSGFEWARKIELKNREAAGIQQVYSEIPAVDSVNSNELLKYLWPSVETEKKTKKAKNTYKKASGIVTKEEKRTAIVYGDASLAGTKAGKVQRALAQRALVIPVDEFRTSVTCSKCHRHLENKYERQRLVCNYKKFVCKGKKNATLRCLDDNKRIVCRTSECSQREPSSYPPVIYQLKHCQLCPSANDRDIVWQRDINAALNIRSILVSYVESNYSILSRHPSLKENEPLVVIKPLHSHFDWSFGSLLHHFGSDLSVSNCEYDKENNQSVCDHVI</sequence>
<name>A0A1X0S622_RHIZD</name>